<dbReference type="Gene3D" id="3.40.1580.10">
    <property type="entry name" value="SMI1/KNR4-like"/>
    <property type="match status" value="1"/>
</dbReference>
<protein>
    <recommendedName>
        <fullName evidence="1">Knr4/Smi1-like domain-containing protein</fullName>
    </recommendedName>
</protein>
<proteinExistence type="predicted"/>
<evidence type="ECO:0000259" key="1">
    <source>
        <dbReference type="Pfam" id="PF09346"/>
    </source>
</evidence>
<dbReference type="AlphaFoldDB" id="A0A1W2LWQ9"/>
<comment type="caution">
    <text evidence="2">The sequence shown here is derived from an EMBL/GenBank/DDBJ whole genome shotgun (WGS) entry which is preliminary data.</text>
</comment>
<dbReference type="SUPFAM" id="SSF160631">
    <property type="entry name" value="SMI1/KNR4-like"/>
    <property type="match status" value="1"/>
</dbReference>
<dbReference type="Pfam" id="PF09346">
    <property type="entry name" value="SMI1_KNR4"/>
    <property type="match status" value="1"/>
</dbReference>
<gene>
    <name evidence="2" type="ORF">AVR91_0211725</name>
</gene>
<dbReference type="InterPro" id="IPR018958">
    <property type="entry name" value="Knr4/Smi1-like_dom"/>
</dbReference>
<dbReference type="Proteomes" id="UP000076660">
    <property type="component" value="Unassembled WGS sequence"/>
</dbReference>
<name>A0A1W2LWQ9_9PSEU</name>
<feature type="domain" description="Knr4/Smi1-like" evidence="1">
    <location>
        <begin position="45"/>
        <end position="164"/>
    </location>
</feature>
<sequence>MILSGLASDTVKEFALSIADHRREVDSIAATLDWVGSVAPEVGWDVVEHRLKTSLPADYKEFMTRFPSGIFRQVIRLINPMQSHGHLGSFQADFDQALDNVKTAWEYEYDTYPPFPEPGGVVPFASDDTGGAFFWLPWTPDPDKWHVVYLSRHSPDSWTRTKRTMTAVMLELAKSKGKRNILGWDMSRYEHSFNPLAL</sequence>
<dbReference type="InterPro" id="IPR037883">
    <property type="entry name" value="Knr4/Smi1-like_sf"/>
</dbReference>
<dbReference type="EMBL" id="LQMT02000012">
    <property type="protein sequence ID" value="ONF71354.1"/>
    <property type="molecule type" value="Genomic_DNA"/>
</dbReference>
<accession>A0A1W2LWQ9</accession>
<evidence type="ECO:0000313" key="3">
    <source>
        <dbReference type="Proteomes" id="UP000076660"/>
    </source>
</evidence>
<evidence type="ECO:0000313" key="2">
    <source>
        <dbReference type="EMBL" id="ONF71354.1"/>
    </source>
</evidence>
<reference evidence="2 3" key="1">
    <citation type="submission" date="2016-12" db="EMBL/GenBank/DDBJ databases">
        <title>Amycolatopsis keratiniphila subsp. keratiniphila genome sequencing and assembly.</title>
        <authorList>
            <person name="Mayilraj S."/>
            <person name="Kaur N."/>
        </authorList>
    </citation>
    <scope>NUCLEOTIDE SEQUENCE [LARGE SCALE GENOMIC DNA]</scope>
    <source>
        <strain evidence="2 3">DSM 44409</strain>
    </source>
</reference>
<organism evidence="2 3">
    <name type="scientific">Amycolatopsis keratiniphila subsp. keratiniphila</name>
    <dbReference type="NCBI Taxonomy" id="227715"/>
    <lineage>
        <taxon>Bacteria</taxon>
        <taxon>Bacillati</taxon>
        <taxon>Actinomycetota</taxon>
        <taxon>Actinomycetes</taxon>
        <taxon>Pseudonocardiales</taxon>
        <taxon>Pseudonocardiaceae</taxon>
        <taxon>Amycolatopsis</taxon>
        <taxon>Amycolatopsis japonica group</taxon>
    </lineage>
</organism>